<proteinExistence type="predicted"/>
<name>A0ABQ5A049_9ASTR</name>
<dbReference type="PANTHER" id="PTHR33116:SF78">
    <property type="entry name" value="OS12G0587133 PROTEIN"/>
    <property type="match status" value="1"/>
</dbReference>
<dbReference type="InterPro" id="IPR000477">
    <property type="entry name" value="RT_dom"/>
</dbReference>
<dbReference type="EMBL" id="BQNB010011739">
    <property type="protein sequence ID" value="GJS94540.1"/>
    <property type="molecule type" value="Genomic_DNA"/>
</dbReference>
<reference evidence="2" key="1">
    <citation type="journal article" date="2022" name="Int. J. Mol. Sci.">
        <title>Draft Genome of Tanacetum Coccineum: Genomic Comparison of Closely Related Tanacetum-Family Plants.</title>
        <authorList>
            <person name="Yamashiro T."/>
            <person name="Shiraishi A."/>
            <person name="Nakayama K."/>
            <person name="Satake H."/>
        </authorList>
    </citation>
    <scope>NUCLEOTIDE SEQUENCE</scope>
</reference>
<protein>
    <submittedName>
        <fullName evidence="2">RNA-directed DNA polymerase, eukaryota</fullName>
    </submittedName>
</protein>
<keyword evidence="2" id="KW-0695">RNA-directed DNA polymerase</keyword>
<keyword evidence="3" id="KW-1185">Reference proteome</keyword>
<dbReference type="Pfam" id="PF00078">
    <property type="entry name" value="RVT_1"/>
    <property type="match status" value="1"/>
</dbReference>
<feature type="domain" description="Reverse transcriptase" evidence="1">
    <location>
        <begin position="1"/>
        <end position="198"/>
    </location>
</feature>
<evidence type="ECO:0000259" key="1">
    <source>
        <dbReference type="PROSITE" id="PS50878"/>
    </source>
</evidence>
<dbReference type="PROSITE" id="PS50878">
    <property type="entry name" value="RT_POL"/>
    <property type="match status" value="1"/>
</dbReference>
<evidence type="ECO:0000313" key="2">
    <source>
        <dbReference type="EMBL" id="GJS94540.1"/>
    </source>
</evidence>
<dbReference type="SUPFAM" id="SSF56672">
    <property type="entry name" value="DNA/RNA polymerases"/>
    <property type="match status" value="1"/>
</dbReference>
<dbReference type="Proteomes" id="UP001151760">
    <property type="component" value="Unassembled WGS sequence"/>
</dbReference>
<keyword evidence="2" id="KW-0548">Nucleotidyltransferase</keyword>
<comment type="caution">
    <text evidence="2">The sequence shown here is derived from an EMBL/GenBank/DDBJ whole genome shotgun (WGS) entry which is preliminary data.</text>
</comment>
<dbReference type="InterPro" id="IPR043502">
    <property type="entry name" value="DNA/RNA_pol_sf"/>
</dbReference>
<dbReference type="PANTHER" id="PTHR33116">
    <property type="entry name" value="REVERSE TRANSCRIPTASE ZINC-BINDING DOMAIN-CONTAINING PROTEIN-RELATED-RELATED"/>
    <property type="match status" value="1"/>
</dbReference>
<reference evidence="2" key="2">
    <citation type="submission" date="2022-01" db="EMBL/GenBank/DDBJ databases">
        <authorList>
            <person name="Yamashiro T."/>
            <person name="Shiraishi A."/>
            <person name="Satake H."/>
            <person name="Nakayama K."/>
        </authorList>
    </citation>
    <scope>NUCLEOTIDE SEQUENCE</scope>
</reference>
<accession>A0ABQ5A049</accession>
<sequence length="420" mass="48063">MKLLNGIRKGKKKGLVFKVDFDKAYDFVSWDYILNVMVCMGFPAKWLNWIKGCRSSSRASILVNGSPTKEFSLERGLQHGDPLSPFLFIIAMEGIHVAMDTAMDHGLFRGMSIGLNEYRLSHLLYADDVIFLGEWDENNIKNLITILNCFYLVSGLCLNLSKSNLHGIGVTSHEVSILANITGCAAARIPFRYLGLPVGSNLRHIQNWNEMIQRVKHRLSKWKVNLLLIGGRYTLIRSVLSSVSIYYMSHFKVPESVIKELEQYRSTFFWGEVLMIRRFRGLNGIPDGGFGTSDWKTIGNGVWATIVKVVDQMHEKQIIPLGSMALQLGNGHQWAWTWNRSIRSGSRTEHQLREMLSMLLNVNFIDTDDKWKWEFELDGLFSVHGARKIIDSSLLTTSNIVTRWCRNVPIKANIMMWRLM</sequence>
<organism evidence="2 3">
    <name type="scientific">Tanacetum coccineum</name>
    <dbReference type="NCBI Taxonomy" id="301880"/>
    <lineage>
        <taxon>Eukaryota</taxon>
        <taxon>Viridiplantae</taxon>
        <taxon>Streptophyta</taxon>
        <taxon>Embryophyta</taxon>
        <taxon>Tracheophyta</taxon>
        <taxon>Spermatophyta</taxon>
        <taxon>Magnoliopsida</taxon>
        <taxon>eudicotyledons</taxon>
        <taxon>Gunneridae</taxon>
        <taxon>Pentapetalae</taxon>
        <taxon>asterids</taxon>
        <taxon>campanulids</taxon>
        <taxon>Asterales</taxon>
        <taxon>Asteraceae</taxon>
        <taxon>Asteroideae</taxon>
        <taxon>Anthemideae</taxon>
        <taxon>Anthemidinae</taxon>
        <taxon>Tanacetum</taxon>
    </lineage>
</organism>
<evidence type="ECO:0000313" key="3">
    <source>
        <dbReference type="Proteomes" id="UP001151760"/>
    </source>
</evidence>
<keyword evidence="2" id="KW-0808">Transferase</keyword>
<gene>
    <name evidence="2" type="ORF">Tco_0801508</name>
</gene>
<dbReference type="GO" id="GO:0003964">
    <property type="term" value="F:RNA-directed DNA polymerase activity"/>
    <property type="evidence" value="ECO:0007669"/>
    <property type="project" value="UniProtKB-KW"/>
</dbReference>